<dbReference type="Pfam" id="PF04883">
    <property type="entry name" value="HK97-gp10_like"/>
    <property type="match status" value="1"/>
</dbReference>
<dbReference type="PATRIC" id="fig|1454003.3.peg.4062"/>
<reference evidence="1 2" key="1">
    <citation type="submission" date="2014-02" db="EMBL/GenBank/DDBJ databases">
        <title>Expanding our view of genomic diversity in Candidatus Accumulibacter clades.</title>
        <authorList>
            <person name="Skennerton C.T."/>
            <person name="Barr J.J."/>
            <person name="Slater F.R."/>
            <person name="Bond P.L."/>
            <person name="Tyson G.W."/>
        </authorList>
    </citation>
    <scope>NUCLEOTIDE SEQUENCE [LARGE SCALE GENOMIC DNA]</scope>
    <source>
        <strain evidence="2">BA-92</strain>
    </source>
</reference>
<proteinExistence type="predicted"/>
<dbReference type="STRING" id="1454003.AW10_04003"/>
<dbReference type="InterPro" id="IPR010064">
    <property type="entry name" value="HK97-gp10_tail"/>
</dbReference>
<dbReference type="AlphaFoldDB" id="A0A011QEB8"/>
<comment type="caution">
    <text evidence="1">The sequence shown here is derived from an EMBL/GenBank/DDBJ whole genome shotgun (WGS) entry which is preliminary data.</text>
</comment>
<dbReference type="EMBL" id="JEMX01000116">
    <property type="protein sequence ID" value="EXI77109.1"/>
    <property type="molecule type" value="Genomic_DNA"/>
</dbReference>
<accession>A0A011QEB8</accession>
<name>A0A011QEB8_9PROT</name>
<gene>
    <name evidence="1" type="ORF">AW10_04003</name>
</gene>
<protein>
    <submittedName>
        <fullName evidence="1">Phage protein, HK97 gp10 family</fullName>
    </submittedName>
</protein>
<evidence type="ECO:0000313" key="2">
    <source>
        <dbReference type="Proteomes" id="UP000021816"/>
    </source>
</evidence>
<evidence type="ECO:0000313" key="1">
    <source>
        <dbReference type="EMBL" id="EXI77109.1"/>
    </source>
</evidence>
<organism evidence="1 2">
    <name type="scientific">Candidatus Accumulibacter appositus</name>
    <dbReference type="NCBI Taxonomy" id="1454003"/>
    <lineage>
        <taxon>Bacteria</taxon>
        <taxon>Pseudomonadati</taxon>
        <taxon>Pseudomonadota</taxon>
        <taxon>Betaproteobacteria</taxon>
        <taxon>Candidatus Accumulibacter</taxon>
    </lineage>
</organism>
<dbReference type="Proteomes" id="UP000021816">
    <property type="component" value="Unassembled WGS sequence"/>
</dbReference>
<dbReference type="NCBIfam" id="TIGR01725">
    <property type="entry name" value="phge_HK97_gp10"/>
    <property type="match status" value="1"/>
</dbReference>
<sequence length="122" mass="13530">MAEILGMTEWRARLATGIARQRQKLLADLDALGARMVDEIRTAAPKRTGALAASVRHEVVETADGVRLKIVVGNDTVFYAPFVEFGTAREPVQPFVRPVVYREERHIPGHLEHAVSASWESP</sequence>